<dbReference type="OrthoDB" id="9790710at2"/>
<gene>
    <name evidence="2" type="ORF">BV98_000256</name>
</gene>
<organism evidence="2 3">
    <name type="scientific">Sphingobium herbicidovorans (strain ATCC 700291 / DSM 11019 / CCUG 56400 / KCTC 2939 / LMG 18315 / NBRC 16415 / MH)</name>
    <name type="common">Sphingomonas herbicidovorans</name>
    <dbReference type="NCBI Taxonomy" id="1219045"/>
    <lineage>
        <taxon>Bacteria</taxon>
        <taxon>Pseudomonadati</taxon>
        <taxon>Pseudomonadota</taxon>
        <taxon>Alphaproteobacteria</taxon>
        <taxon>Sphingomonadales</taxon>
        <taxon>Sphingomonadaceae</taxon>
        <taxon>Sphingobium</taxon>
    </lineage>
</organism>
<feature type="domain" description="Glycosyltransferase subfamily 4-like N-terminal" evidence="1">
    <location>
        <begin position="25"/>
        <end position="185"/>
    </location>
</feature>
<accession>A0A086PF37</accession>
<dbReference type="Pfam" id="PF13439">
    <property type="entry name" value="Glyco_transf_4"/>
    <property type="match status" value="1"/>
</dbReference>
<dbReference type="CDD" id="cd03811">
    <property type="entry name" value="GT4_GT28_WabH-like"/>
    <property type="match status" value="1"/>
</dbReference>
<dbReference type="InterPro" id="IPR028098">
    <property type="entry name" value="Glyco_trans_4-like_N"/>
</dbReference>
<dbReference type="Gene3D" id="3.40.50.2000">
    <property type="entry name" value="Glycogen Phosphorylase B"/>
    <property type="match status" value="2"/>
</dbReference>
<comment type="caution">
    <text evidence="2">The sequence shown here is derived from an EMBL/GenBank/DDBJ whole genome shotgun (WGS) entry which is preliminary data.</text>
</comment>
<dbReference type="EMBL" id="JFZA02000001">
    <property type="protein sequence ID" value="KFG92005.1"/>
    <property type="molecule type" value="Genomic_DNA"/>
</dbReference>
<proteinExistence type="predicted"/>
<dbReference type="Proteomes" id="UP000024284">
    <property type="component" value="Unassembled WGS sequence"/>
</dbReference>
<dbReference type="STRING" id="76947.GCA_002080435_00762"/>
<dbReference type="GO" id="GO:0016757">
    <property type="term" value="F:glycosyltransferase activity"/>
    <property type="evidence" value="ECO:0007669"/>
    <property type="project" value="UniProtKB-ARBA"/>
</dbReference>
<name>A0A086PF37_SPHHM</name>
<dbReference type="AlphaFoldDB" id="A0A086PF37"/>
<dbReference type="RefSeq" id="WP_037461840.1">
    <property type="nucleotide sequence ID" value="NZ_BCZD01000001.1"/>
</dbReference>
<dbReference type="SUPFAM" id="SSF53756">
    <property type="entry name" value="UDP-Glycosyltransferase/glycogen phosphorylase"/>
    <property type="match status" value="1"/>
</dbReference>
<keyword evidence="3" id="KW-1185">Reference proteome</keyword>
<dbReference type="eggNOG" id="COG0438">
    <property type="taxonomic scope" value="Bacteria"/>
</dbReference>
<dbReference type="PATRIC" id="fig|1219045.3.peg.259"/>
<reference evidence="2" key="1">
    <citation type="submission" date="2014-08" db="EMBL/GenBank/DDBJ databases">
        <title>Draft genome sequences of Sphingobium herbicidovorans.</title>
        <authorList>
            <person name="Gan H.M."/>
            <person name="Gan H.Y."/>
            <person name="Savka M.A."/>
        </authorList>
    </citation>
    <scope>NUCLEOTIDE SEQUENCE [LARGE SCALE GENOMIC DNA]</scope>
    <source>
        <strain evidence="2">NBRC 16415</strain>
    </source>
</reference>
<evidence type="ECO:0000313" key="2">
    <source>
        <dbReference type="EMBL" id="KFG92005.1"/>
    </source>
</evidence>
<protein>
    <submittedName>
        <fullName evidence="2">Glycosyltransferase</fullName>
    </submittedName>
</protein>
<dbReference type="PANTHER" id="PTHR12526">
    <property type="entry name" value="GLYCOSYLTRANSFERASE"/>
    <property type="match status" value="1"/>
</dbReference>
<evidence type="ECO:0000259" key="1">
    <source>
        <dbReference type="Pfam" id="PF13439"/>
    </source>
</evidence>
<sequence>MQYNNRIIAIGNYDFRPSGTVVKSIEIATACAQAGLPVELWVVRDEGALRARVPADVPIFAVGSAARLRNRGGDLALNIPALAAALRRRQPALFLSGGNHLHLAGRIALRLSGQRHSIQFGARASNSAHHGKVTHWRSVIGRWNNRLKFGGADFTVAVSHALAQEIQEALPRSKLAVIANGVDLAKVDRLASAPFDHPFLDKRRNGGPVLVTMGRITRQKGFDLLISALGRLHDTGARLMIIGDGAHDQVVALRDLAEKEGVSDRVALLGYQDNPFAILSHADLFVSASRWEGASNALIEALACGMPIVATDCPTGNREVIEAGDCGTLAPVEDAIGLAVAIRKELQTKRTEISQFAEARKWSLDHCLDNWVNLLSDCLERGSGQTVRQVADVRKHLSGR</sequence>
<dbReference type="Pfam" id="PF13692">
    <property type="entry name" value="Glyco_trans_1_4"/>
    <property type="match status" value="1"/>
</dbReference>
<evidence type="ECO:0000313" key="3">
    <source>
        <dbReference type="Proteomes" id="UP000024284"/>
    </source>
</evidence>